<protein>
    <submittedName>
        <fullName evidence="1">Uncharacterized protein</fullName>
    </submittedName>
</protein>
<sequence length="191" mass="21620">MEQLDKERFEKNPSLFLEQAIKGYVRASPGNHLPAFDDQAIFDEPLVGFADGDDPIFQDYKSIIGDFHLTPREVFARHLEEQGGDEKQPPGVSVISFVLPVVYETRLSMRRESRVPSLRWNHTRWQGQELINELAKYLVSLLEELGYQAIAPDQASFYGSFDASPGLRMSNWSLRHIAYAAGLGTFSLNDA</sequence>
<feature type="non-terminal residue" evidence="1">
    <location>
        <position position="191"/>
    </location>
</feature>
<reference evidence="1" key="1">
    <citation type="journal article" date="2014" name="Front. Microbiol.">
        <title>High frequency of phylogenetically diverse reductive dehalogenase-homologous genes in deep subseafloor sedimentary metagenomes.</title>
        <authorList>
            <person name="Kawai M."/>
            <person name="Futagami T."/>
            <person name="Toyoda A."/>
            <person name="Takaki Y."/>
            <person name="Nishi S."/>
            <person name="Hori S."/>
            <person name="Arai W."/>
            <person name="Tsubouchi T."/>
            <person name="Morono Y."/>
            <person name="Uchiyama I."/>
            <person name="Ito T."/>
            <person name="Fujiyama A."/>
            <person name="Inagaki F."/>
            <person name="Takami H."/>
        </authorList>
    </citation>
    <scope>NUCLEOTIDE SEQUENCE</scope>
    <source>
        <strain evidence="1">Expedition CK06-06</strain>
    </source>
</reference>
<dbReference type="PANTHER" id="PTHR42827:SF1">
    <property type="entry name" value="IRON-SULFUR CLUSTER-BINDING PROTEIN"/>
    <property type="match status" value="1"/>
</dbReference>
<comment type="caution">
    <text evidence="1">The sequence shown here is derived from an EMBL/GenBank/DDBJ whole genome shotgun (WGS) entry which is preliminary data.</text>
</comment>
<dbReference type="AlphaFoldDB" id="X0SU41"/>
<dbReference type="EMBL" id="BARS01008798">
    <property type="protein sequence ID" value="GAF67335.1"/>
    <property type="molecule type" value="Genomic_DNA"/>
</dbReference>
<proteinExistence type="predicted"/>
<dbReference type="PANTHER" id="PTHR42827">
    <property type="entry name" value="IRON-SULFUR CLUSTER-BINDING PROTEIN-RELATED"/>
    <property type="match status" value="1"/>
</dbReference>
<gene>
    <name evidence="1" type="ORF">S01H1_16695</name>
</gene>
<organism evidence="1">
    <name type="scientific">marine sediment metagenome</name>
    <dbReference type="NCBI Taxonomy" id="412755"/>
    <lineage>
        <taxon>unclassified sequences</taxon>
        <taxon>metagenomes</taxon>
        <taxon>ecological metagenomes</taxon>
    </lineage>
</organism>
<evidence type="ECO:0000313" key="1">
    <source>
        <dbReference type="EMBL" id="GAF67335.1"/>
    </source>
</evidence>
<accession>X0SU41</accession>
<name>X0SU41_9ZZZZ</name>